<evidence type="ECO:0000313" key="2">
    <source>
        <dbReference type="EMBL" id="SHE97982.1"/>
    </source>
</evidence>
<dbReference type="AlphaFoldDB" id="A0A1M4XXL1"/>
<name>A0A1M4XXL1_9FLAO</name>
<dbReference type="InterPro" id="IPR011250">
    <property type="entry name" value="OMP/PagP_B-barrel"/>
</dbReference>
<keyword evidence="3" id="KW-1185">Reference proteome</keyword>
<dbReference type="EMBL" id="FQTW01000011">
    <property type="protein sequence ID" value="SHE97982.1"/>
    <property type="molecule type" value="Genomic_DNA"/>
</dbReference>
<evidence type="ECO:0000256" key="1">
    <source>
        <dbReference type="SAM" id="SignalP"/>
    </source>
</evidence>
<dbReference type="Pfam" id="PF19515">
    <property type="entry name" value="DUF6048"/>
    <property type="match status" value="1"/>
</dbReference>
<dbReference type="SUPFAM" id="SSF56925">
    <property type="entry name" value="OMPA-like"/>
    <property type="match status" value="1"/>
</dbReference>
<evidence type="ECO:0000313" key="3">
    <source>
        <dbReference type="Proteomes" id="UP000184462"/>
    </source>
</evidence>
<accession>A0A1M4XXL1</accession>
<dbReference type="Proteomes" id="UP000184462">
    <property type="component" value="Unassembled WGS sequence"/>
</dbReference>
<dbReference type="RefSeq" id="WP_073193623.1">
    <property type="nucleotide sequence ID" value="NZ_FQTW01000011.1"/>
</dbReference>
<reference evidence="2 3" key="1">
    <citation type="submission" date="2016-11" db="EMBL/GenBank/DDBJ databases">
        <authorList>
            <person name="Jaros S."/>
            <person name="Januszkiewicz K."/>
            <person name="Wedrychowicz H."/>
        </authorList>
    </citation>
    <scope>NUCLEOTIDE SEQUENCE [LARGE SCALE GENOMIC DNA]</scope>
    <source>
        <strain evidence="2 3">DSM 25661</strain>
    </source>
</reference>
<protein>
    <recommendedName>
        <fullName evidence="4">Outer membrane protein beta-barrel domain-containing protein</fullName>
    </recommendedName>
</protein>
<feature type="chain" id="PRO_5012092814" description="Outer membrane protein beta-barrel domain-containing protein" evidence="1">
    <location>
        <begin position="23"/>
        <end position="237"/>
    </location>
</feature>
<dbReference type="InterPro" id="IPR046111">
    <property type="entry name" value="DUF6048"/>
</dbReference>
<gene>
    <name evidence="2" type="ORF">SAMN05444278_1117</name>
</gene>
<dbReference type="OrthoDB" id="1199048at2"/>
<organism evidence="2 3">
    <name type="scientific">Psychroflexus salarius</name>
    <dbReference type="NCBI Taxonomy" id="1155689"/>
    <lineage>
        <taxon>Bacteria</taxon>
        <taxon>Pseudomonadati</taxon>
        <taxon>Bacteroidota</taxon>
        <taxon>Flavobacteriia</taxon>
        <taxon>Flavobacteriales</taxon>
        <taxon>Flavobacteriaceae</taxon>
        <taxon>Psychroflexus</taxon>
    </lineage>
</organism>
<dbReference type="STRING" id="1155689.SAMN05444278_1117"/>
<feature type="signal peptide" evidence="1">
    <location>
        <begin position="1"/>
        <end position="22"/>
    </location>
</feature>
<proteinExistence type="predicted"/>
<sequence>MKTKLTSLFIISLLVVNFKSLAQTQDSISYKERYGITFGLDLSKIGRSILEDNYTGAEAFIDYRYNDRIYIAAELGYDDKIYTEENLTSNTKGAYLKAGINYNSYENWIGMQNLIYAGFRFGAASFSHDLTDYTIYTRDTFFNPDIRTEERSFNSLTATWVELKAGIRVEVFKNIFLGANVQLKFQTSATELNNFDHLYIPGFNRTYDSSSIGAGWGYSISYMLPIYTKLKRQAIDN</sequence>
<evidence type="ECO:0008006" key="4">
    <source>
        <dbReference type="Google" id="ProtNLM"/>
    </source>
</evidence>
<keyword evidence="1" id="KW-0732">Signal</keyword>